<name>A0A6V7ERK6_9XANT</name>
<proteinExistence type="predicted"/>
<feature type="signal peptide" evidence="1">
    <location>
        <begin position="1"/>
        <end position="18"/>
    </location>
</feature>
<evidence type="ECO:0000313" key="2">
    <source>
        <dbReference type="EMBL" id="CAD0353892.1"/>
    </source>
</evidence>
<reference evidence="2" key="1">
    <citation type="submission" date="2020-07" db="EMBL/GenBank/DDBJ databases">
        <authorList>
            <person name="Pothier F. J."/>
        </authorList>
    </citation>
    <scope>NUCLEOTIDE SEQUENCE</scope>
    <source>
        <strain evidence="2">CFBP 8129</strain>
    </source>
</reference>
<dbReference type="PROSITE" id="PS51257">
    <property type="entry name" value="PROKAR_LIPOPROTEIN"/>
    <property type="match status" value="1"/>
</dbReference>
<dbReference type="InterPro" id="IPR058248">
    <property type="entry name" value="Lxx211020-like"/>
</dbReference>
<sequence length="181" mass="19035">MKARFLLLLVLSALGLVACQRTQEPGASAASTEKASAAAVPASALALVVATDAWSRATPPGAPVAGGYVSLQNQSSLPDRLIAVESSASAQVEIHEMNMDDGVMKMRRLDEGLALPPGKKVVLGPGSIHLMFIAPHAPFEVGKPVTATLIFEHAPRLDVRFEVRSMGASEPDDHGHGDHMR</sequence>
<dbReference type="EMBL" id="LR828253">
    <property type="protein sequence ID" value="CAD0353897.1"/>
    <property type="molecule type" value="Genomic_DNA"/>
</dbReference>
<dbReference type="Pfam" id="PF04314">
    <property type="entry name" value="PCuAC"/>
    <property type="match status" value="1"/>
</dbReference>
<organism evidence="2">
    <name type="scientific">Xanthomonas hortorum pv. gardneri</name>
    <dbReference type="NCBI Taxonomy" id="2754056"/>
    <lineage>
        <taxon>Bacteria</taxon>
        <taxon>Pseudomonadati</taxon>
        <taxon>Pseudomonadota</taxon>
        <taxon>Gammaproteobacteria</taxon>
        <taxon>Lysobacterales</taxon>
        <taxon>Lysobacteraceae</taxon>
        <taxon>Xanthomonas</taxon>
    </lineage>
</organism>
<dbReference type="EMBL" id="LR828253">
    <property type="protein sequence ID" value="CAD0353892.1"/>
    <property type="molecule type" value="Genomic_DNA"/>
</dbReference>
<feature type="chain" id="PRO_5036394505" description="Copper chaperone PCu(A)C" evidence="1">
    <location>
        <begin position="19"/>
        <end position="181"/>
    </location>
</feature>
<dbReference type="PANTHER" id="PTHR36302">
    <property type="entry name" value="BLR7088 PROTEIN"/>
    <property type="match status" value="1"/>
</dbReference>
<dbReference type="AlphaFoldDB" id="A0A6V7ERK6"/>
<dbReference type="InterPro" id="IPR007410">
    <property type="entry name" value="LpqE-like"/>
</dbReference>
<dbReference type="PANTHER" id="PTHR36302:SF1">
    <property type="entry name" value="COPPER CHAPERONE PCU(A)C"/>
    <property type="match status" value="1"/>
</dbReference>
<accession>A0A6V7ERK6</accession>
<protein>
    <recommendedName>
        <fullName evidence="3">Copper chaperone PCu(A)C</fullName>
    </recommendedName>
</protein>
<keyword evidence="1" id="KW-0732">Signal</keyword>
<dbReference type="SUPFAM" id="SSF110087">
    <property type="entry name" value="DR1885-like metal-binding protein"/>
    <property type="match status" value="1"/>
</dbReference>
<dbReference type="InterPro" id="IPR036182">
    <property type="entry name" value="PCuAC_sf"/>
</dbReference>
<dbReference type="Gene3D" id="2.60.40.1890">
    <property type="entry name" value="PCu(A)C copper chaperone"/>
    <property type="match status" value="1"/>
</dbReference>
<evidence type="ECO:0008006" key="3">
    <source>
        <dbReference type="Google" id="ProtNLM"/>
    </source>
</evidence>
<evidence type="ECO:0000256" key="1">
    <source>
        <dbReference type="SAM" id="SignalP"/>
    </source>
</evidence>
<dbReference type="RefSeq" id="WP_006449691.1">
    <property type="nucleotide sequence ID" value="NZ_CP018728.1"/>
</dbReference>
<gene>
    <name evidence="2" type="ORF">CFBP8129_39000</name>
</gene>